<feature type="compositionally biased region" description="Basic residues" evidence="1">
    <location>
        <begin position="326"/>
        <end position="339"/>
    </location>
</feature>
<feature type="chain" id="PRO_5047317768" evidence="2">
    <location>
        <begin position="21"/>
        <end position="449"/>
    </location>
</feature>
<accession>A0ABN9SPN4</accession>
<feature type="region of interest" description="Disordered" evidence="1">
    <location>
        <begin position="397"/>
        <end position="416"/>
    </location>
</feature>
<evidence type="ECO:0000313" key="3">
    <source>
        <dbReference type="EMBL" id="CAK0833702.1"/>
    </source>
</evidence>
<reference evidence="3" key="1">
    <citation type="submission" date="2023-10" db="EMBL/GenBank/DDBJ databases">
        <authorList>
            <person name="Chen Y."/>
            <person name="Shah S."/>
            <person name="Dougan E. K."/>
            <person name="Thang M."/>
            <person name="Chan C."/>
        </authorList>
    </citation>
    <scope>NUCLEOTIDE SEQUENCE [LARGE SCALE GENOMIC DNA]</scope>
</reference>
<keyword evidence="4" id="KW-1185">Reference proteome</keyword>
<proteinExistence type="predicted"/>
<evidence type="ECO:0000256" key="2">
    <source>
        <dbReference type="SAM" id="SignalP"/>
    </source>
</evidence>
<dbReference type="EMBL" id="CAUYUJ010012285">
    <property type="protein sequence ID" value="CAK0833702.1"/>
    <property type="molecule type" value="Genomic_DNA"/>
</dbReference>
<feature type="signal peptide" evidence="2">
    <location>
        <begin position="1"/>
        <end position="20"/>
    </location>
</feature>
<name>A0ABN9SPN4_9DINO</name>
<evidence type="ECO:0000256" key="1">
    <source>
        <dbReference type="SAM" id="MobiDB-lite"/>
    </source>
</evidence>
<feature type="region of interest" description="Disordered" evidence="1">
    <location>
        <begin position="268"/>
        <end position="355"/>
    </location>
</feature>
<sequence>GARLFSPCLLAATVAQICLSARLPHPCPQARGRFFIPQLIRHNDALPRVRPRRAHAVVGPRLENPRIRTEPASRSASRPTAGTDAAQIAALRERLLKMSSGLSRIIDPSGPLAKTELGPEMVEFNARVRAVVNSTAGKSDKKSLEQLKEVMGSVTSLVKDLNQQQMRLMQEGEEQRESLLLGVLMAQKGEPMQKQLEVLGSPEFVGLAASKAVLAGRDTKTPLFQQVANFLDAHGGGGGGRRSAAVEAHSAAVAHVVASLRARLAHLEQSARHAEDRSSRQRHEEGEGAGEDQGQPLREDSARHREEGGPQVPEDDGYSAPGHQRHEGRHQRRGARRHAGPGASQGGAGELHEEHAVEEQRLPCAHPGGLPRLRPGLPVLRRAVRRQVPRGGQEVRHVPRGVQGRRQVEPPASAGPEMCSGRFAAPSCGAVSVPCGGSRPQTQMTSNYP</sequence>
<dbReference type="Proteomes" id="UP001189429">
    <property type="component" value="Unassembled WGS sequence"/>
</dbReference>
<comment type="caution">
    <text evidence="3">The sequence shown here is derived from an EMBL/GenBank/DDBJ whole genome shotgun (WGS) entry which is preliminary data.</text>
</comment>
<evidence type="ECO:0000313" key="4">
    <source>
        <dbReference type="Proteomes" id="UP001189429"/>
    </source>
</evidence>
<feature type="compositionally biased region" description="Basic and acidic residues" evidence="1">
    <location>
        <begin position="297"/>
        <end position="308"/>
    </location>
</feature>
<protein>
    <submittedName>
        <fullName evidence="3">Uncharacterized protein</fullName>
    </submittedName>
</protein>
<feature type="non-terminal residue" evidence="3">
    <location>
        <position position="449"/>
    </location>
</feature>
<feature type="compositionally biased region" description="Basic and acidic residues" evidence="1">
    <location>
        <begin position="268"/>
        <end position="286"/>
    </location>
</feature>
<feature type="non-terminal residue" evidence="3">
    <location>
        <position position="1"/>
    </location>
</feature>
<keyword evidence="2" id="KW-0732">Signal</keyword>
<feature type="region of interest" description="Disordered" evidence="1">
    <location>
        <begin position="64"/>
        <end position="83"/>
    </location>
</feature>
<organism evidence="3 4">
    <name type="scientific">Prorocentrum cordatum</name>
    <dbReference type="NCBI Taxonomy" id="2364126"/>
    <lineage>
        <taxon>Eukaryota</taxon>
        <taxon>Sar</taxon>
        <taxon>Alveolata</taxon>
        <taxon>Dinophyceae</taxon>
        <taxon>Prorocentrales</taxon>
        <taxon>Prorocentraceae</taxon>
        <taxon>Prorocentrum</taxon>
    </lineage>
</organism>
<gene>
    <name evidence="3" type="ORF">PCOR1329_LOCUS31306</name>
</gene>